<dbReference type="InterPro" id="IPR009962">
    <property type="entry name" value="DUF1488"/>
</dbReference>
<dbReference type="EMBL" id="FCOJ02000045">
    <property type="protein sequence ID" value="SAK79291.1"/>
    <property type="molecule type" value="Genomic_DNA"/>
</dbReference>
<protein>
    <submittedName>
        <fullName evidence="1">Uncharacterized protein</fullName>
    </submittedName>
</protein>
<organism evidence="1 2">
    <name type="scientific">Caballeronia glebae</name>
    <dbReference type="NCBI Taxonomy" id="1777143"/>
    <lineage>
        <taxon>Bacteria</taxon>
        <taxon>Pseudomonadati</taxon>
        <taxon>Pseudomonadota</taxon>
        <taxon>Betaproteobacteria</taxon>
        <taxon>Burkholderiales</taxon>
        <taxon>Burkholderiaceae</taxon>
        <taxon>Caballeronia</taxon>
    </lineage>
</organism>
<dbReference type="AlphaFoldDB" id="A0A158CAJ0"/>
<reference evidence="1" key="1">
    <citation type="submission" date="2016-01" db="EMBL/GenBank/DDBJ databases">
        <authorList>
            <person name="Peeters C."/>
        </authorList>
    </citation>
    <scope>NUCLEOTIDE SEQUENCE [LARGE SCALE GENOMIC DNA]</scope>
    <source>
        <strain evidence="1">LMG 29325</strain>
    </source>
</reference>
<dbReference type="Proteomes" id="UP000054596">
    <property type="component" value="Unassembled WGS sequence"/>
</dbReference>
<gene>
    <name evidence="1" type="ORF">AWB82_05175</name>
</gene>
<evidence type="ECO:0000313" key="2">
    <source>
        <dbReference type="Proteomes" id="UP000054596"/>
    </source>
</evidence>
<name>A0A158CAJ0_9BURK</name>
<keyword evidence="2" id="KW-1185">Reference proteome</keyword>
<accession>A0A158CAJ0</accession>
<dbReference type="Pfam" id="PF07369">
    <property type="entry name" value="DUF1488"/>
    <property type="match status" value="1"/>
</dbReference>
<comment type="caution">
    <text evidence="1">The sequence shown here is derived from an EMBL/GenBank/DDBJ whole genome shotgun (WGS) entry which is preliminary data.</text>
</comment>
<proteinExistence type="predicted"/>
<sequence>MRLDTNAAIPFAENETAYNPDRRARLFLLKTEDASGPVHRHISYSLRDSTISKWRFPATGMKNLIVALHFPNPSRSYDAARHCVLFWGYDDSREITFQVDRGTLNGLQPPLESDERSFLAAFDEFREQVLEIAKSRYVRGPQNRYSI</sequence>
<evidence type="ECO:0000313" key="1">
    <source>
        <dbReference type="EMBL" id="SAK79291.1"/>
    </source>
</evidence>